<feature type="transmembrane region" description="Helical" evidence="1">
    <location>
        <begin position="464"/>
        <end position="491"/>
    </location>
</feature>
<dbReference type="Gene3D" id="3.30.70.1320">
    <property type="entry name" value="Multidrug efflux transporter AcrB pore domain like"/>
    <property type="match status" value="1"/>
</dbReference>
<dbReference type="Gene3D" id="3.30.2090.10">
    <property type="entry name" value="Multidrug efflux transporter AcrB TolC docking domain, DN and DC subdomains"/>
    <property type="match status" value="2"/>
</dbReference>
<dbReference type="EMBL" id="FOSL01000003">
    <property type="protein sequence ID" value="SFK20556.1"/>
    <property type="molecule type" value="Genomic_DNA"/>
</dbReference>
<dbReference type="SUPFAM" id="SSF82714">
    <property type="entry name" value="Multidrug efflux transporter AcrB TolC docking domain, DN and DC subdomains"/>
    <property type="match status" value="2"/>
</dbReference>
<proteinExistence type="predicted"/>
<evidence type="ECO:0000256" key="1">
    <source>
        <dbReference type="SAM" id="Phobius"/>
    </source>
</evidence>
<keyword evidence="1" id="KW-1133">Transmembrane helix</keyword>
<feature type="transmembrane region" description="Helical" evidence="1">
    <location>
        <begin position="512"/>
        <end position="534"/>
    </location>
</feature>
<dbReference type="Gene3D" id="3.30.70.1440">
    <property type="entry name" value="Multidrug efflux transporter AcrB pore domain"/>
    <property type="match status" value="1"/>
</dbReference>
<dbReference type="Proteomes" id="UP000323300">
    <property type="component" value="Unassembled WGS sequence"/>
</dbReference>
<evidence type="ECO:0000313" key="3">
    <source>
        <dbReference type="Proteomes" id="UP000323300"/>
    </source>
</evidence>
<feature type="transmembrane region" description="Helical" evidence="1">
    <location>
        <begin position="430"/>
        <end position="452"/>
    </location>
</feature>
<organism evidence="2 3">
    <name type="scientific">Neomesorhizobium albiziae</name>
    <dbReference type="NCBI Taxonomy" id="335020"/>
    <lineage>
        <taxon>Bacteria</taxon>
        <taxon>Pseudomonadati</taxon>
        <taxon>Pseudomonadota</taxon>
        <taxon>Alphaproteobacteria</taxon>
        <taxon>Hyphomicrobiales</taxon>
        <taxon>Phyllobacteriaceae</taxon>
        <taxon>Neomesorhizobium</taxon>
    </lineage>
</organism>
<dbReference type="Pfam" id="PF00873">
    <property type="entry name" value="ACR_tran"/>
    <property type="match status" value="1"/>
</dbReference>
<dbReference type="PANTHER" id="PTHR32063">
    <property type="match status" value="1"/>
</dbReference>
<feature type="transmembrane region" description="Helical" evidence="1">
    <location>
        <begin position="360"/>
        <end position="379"/>
    </location>
</feature>
<keyword evidence="3" id="KW-1185">Reference proteome</keyword>
<dbReference type="PRINTS" id="PR00702">
    <property type="entry name" value="ACRIFLAVINRP"/>
</dbReference>
<protein>
    <submittedName>
        <fullName evidence="2">Multidrug efflux pump</fullName>
    </submittedName>
</protein>
<reference evidence="2 3" key="1">
    <citation type="submission" date="2016-10" db="EMBL/GenBank/DDBJ databases">
        <authorList>
            <person name="Varghese N."/>
            <person name="Submissions S."/>
        </authorList>
    </citation>
    <scope>NUCLEOTIDE SEQUENCE [LARGE SCALE GENOMIC DNA]</scope>
    <source>
        <strain evidence="2 3">DSM 21822</strain>
    </source>
</reference>
<dbReference type="Gene3D" id="3.30.70.1430">
    <property type="entry name" value="Multidrug efflux transporter AcrB pore domain"/>
    <property type="match status" value="2"/>
</dbReference>
<accession>A0A1I3XNI5</accession>
<dbReference type="GO" id="GO:0042910">
    <property type="term" value="F:xenobiotic transmembrane transporter activity"/>
    <property type="evidence" value="ECO:0007669"/>
    <property type="project" value="TreeGrafter"/>
</dbReference>
<keyword evidence="1" id="KW-0472">Membrane</keyword>
<gene>
    <name evidence="2" type="ORF">SAMN04488498_103359</name>
</gene>
<dbReference type="SUPFAM" id="SSF82693">
    <property type="entry name" value="Multidrug efflux transporter AcrB pore domain, PN1, PN2, PC1 and PC2 subdomains"/>
    <property type="match status" value="3"/>
</dbReference>
<feature type="transmembrane region" description="Helical" evidence="1">
    <location>
        <begin position="843"/>
        <end position="861"/>
    </location>
</feature>
<feature type="transmembrane region" description="Helical" evidence="1">
    <location>
        <begin position="868"/>
        <end position="888"/>
    </location>
</feature>
<sequence>MDIVKLAINNARLTLSVLVFLLIAGALAYRAVPKEAEPDVAIPIMYVSLVYQGISPEDAERLLLRPVEQQLKNLKGLKEMKSNAYQGGANVIVEFDPSVDLGDALIETRNKVQDAKRDLPTGVEEPTVNEVNLSEFPVVFVTLSGDIPERALTAAAKELQDRIEEVPGVLEAPIQGARDDMVEAVIDPMKLASYNMRLDQLIEGIGASNNLVAAGSIEGAEGKYAIKVPALIETPEDVANLPVVARSDAVVRVQDLATVRATFEDAETIARLDGKPAIVLEVKKRIGANVVETIEGAKRVADRFVADSKQTLPDLKVTYTQDKSTFVNQLLNDLQNHVLIAVILVFIVILYALSGRASMLIGLAIPASFLMGILALAMMGYTINMIVLFSLILAVGMLVDDAIIVTEYAERRMSEGMPKAQAFEEAAKRMAGPVIAATLTRIAAFSPLLFWPGIVGDFMKYLPITLIVTLAASMAYALIFAPSIGAIIGKAPLHTEEDRRDGLYMAVVKKAVHYPVTALLLTVALLSGGFYAYVKYGNGVEFFPTVEPDYGLLYVHARGNLSLEEMDIATREAERRILGWPGIKSVYTRVGKTRGGQDIPEDVVGVINYEFIDWRERKSAHDILDDLRVAMAGIPGVDVEVRVPDAGPPTGKPVQVQLSAVDPTGLNDYAKQVAAAVAKVPGVIDLSDGLPPPGVDWALEVDRAKAAQYGVSPLAVGTVVQLVTTGLKLTEYRPAGVDDAVDIRLRLPEDRRTLAALDQLRVETADGSVPISNFVTRKPESTVGILNRIDGKRTITIQANVANGFQVAEVQAAVTKVVGDMAKPGVDWKLAGSNEDSAEAASFLTNAFGAAMFLIFIVLLAQFNKFTSVVLVLTCVVMAIVGALLGMLATGQTFVIVMSGIGFIALAGVVVNNNIVLIDTYDRLREEGWNKYDAVMQTCRERARPVVLTAVSAILGVLPIAFGLGLEIFHQETTINAPSTQWWIALSSAIVFGLSFATVLTLVVTPSMLMVFTRDTRKVGDVGWLGKIKKRMFGRGKAVDVPAHVGPVKPKVAYPKAAE</sequence>
<keyword evidence="1" id="KW-0812">Transmembrane</keyword>
<dbReference type="InterPro" id="IPR027463">
    <property type="entry name" value="AcrB_DN_DC_subdom"/>
</dbReference>
<feature type="transmembrane region" description="Helical" evidence="1">
    <location>
        <begin position="946"/>
        <end position="970"/>
    </location>
</feature>
<feature type="transmembrane region" description="Helical" evidence="1">
    <location>
        <begin position="385"/>
        <end position="409"/>
    </location>
</feature>
<dbReference type="RefSeq" id="WP_149759633.1">
    <property type="nucleotide sequence ID" value="NZ_BSPE01000008.1"/>
</dbReference>
<dbReference type="PANTHER" id="PTHR32063:SF0">
    <property type="entry name" value="SWARMING MOTILITY PROTEIN SWRC"/>
    <property type="match status" value="1"/>
</dbReference>
<dbReference type="InterPro" id="IPR001036">
    <property type="entry name" value="Acrflvin-R"/>
</dbReference>
<feature type="transmembrane region" description="Helical" evidence="1">
    <location>
        <begin position="982"/>
        <end position="1004"/>
    </location>
</feature>
<dbReference type="SUPFAM" id="SSF82866">
    <property type="entry name" value="Multidrug efflux transporter AcrB transmembrane domain"/>
    <property type="match status" value="2"/>
</dbReference>
<name>A0A1I3XNI5_9HYPH</name>
<feature type="transmembrane region" description="Helical" evidence="1">
    <location>
        <begin position="894"/>
        <end position="915"/>
    </location>
</feature>
<dbReference type="OrthoDB" id="9798415at2"/>
<dbReference type="GO" id="GO:0005886">
    <property type="term" value="C:plasma membrane"/>
    <property type="evidence" value="ECO:0007669"/>
    <property type="project" value="TreeGrafter"/>
</dbReference>
<evidence type="ECO:0000313" key="2">
    <source>
        <dbReference type="EMBL" id="SFK20556.1"/>
    </source>
</evidence>
<feature type="transmembrane region" description="Helical" evidence="1">
    <location>
        <begin position="334"/>
        <end position="353"/>
    </location>
</feature>
<dbReference type="AlphaFoldDB" id="A0A1I3XNI5"/>
<dbReference type="Gene3D" id="1.20.1640.10">
    <property type="entry name" value="Multidrug efflux transporter AcrB transmembrane domain"/>
    <property type="match status" value="2"/>
</dbReference>